<evidence type="ECO:0000313" key="3">
    <source>
        <dbReference type="Proteomes" id="UP001595967"/>
    </source>
</evidence>
<accession>A0ABV9GYL6</accession>
<feature type="signal peptide" evidence="1">
    <location>
        <begin position="1"/>
        <end position="23"/>
    </location>
</feature>
<organism evidence="2 3">
    <name type="scientific">Comamonas nitrativorans</name>
    <dbReference type="NCBI Taxonomy" id="108437"/>
    <lineage>
        <taxon>Bacteria</taxon>
        <taxon>Pseudomonadati</taxon>
        <taxon>Pseudomonadota</taxon>
        <taxon>Betaproteobacteria</taxon>
        <taxon>Burkholderiales</taxon>
        <taxon>Comamonadaceae</taxon>
        <taxon>Comamonas</taxon>
    </lineage>
</organism>
<dbReference type="RefSeq" id="WP_377724923.1">
    <property type="nucleotide sequence ID" value="NZ_JBHSEW010000004.1"/>
</dbReference>
<evidence type="ECO:0008006" key="4">
    <source>
        <dbReference type="Google" id="ProtNLM"/>
    </source>
</evidence>
<gene>
    <name evidence="2" type="ORF">ACFO3A_06275</name>
</gene>
<sequence length="73" mass="8308">MPARRLRRIPLLLLCSAPLWGSAAPASWYWWHSRLDSDVRVCAQFMPDQGWTRGSGPFNNPRCSADPAVTPRR</sequence>
<dbReference type="Proteomes" id="UP001595967">
    <property type="component" value="Unassembled WGS sequence"/>
</dbReference>
<dbReference type="EMBL" id="JBHSEW010000004">
    <property type="protein sequence ID" value="MFC4621820.1"/>
    <property type="molecule type" value="Genomic_DNA"/>
</dbReference>
<protein>
    <recommendedName>
        <fullName evidence="4">Secreted protein</fullName>
    </recommendedName>
</protein>
<keyword evidence="1" id="KW-0732">Signal</keyword>
<keyword evidence="3" id="KW-1185">Reference proteome</keyword>
<reference evidence="3" key="1">
    <citation type="journal article" date="2019" name="Int. J. Syst. Evol. Microbiol.">
        <title>The Global Catalogue of Microorganisms (GCM) 10K type strain sequencing project: providing services to taxonomists for standard genome sequencing and annotation.</title>
        <authorList>
            <consortium name="The Broad Institute Genomics Platform"/>
            <consortium name="The Broad Institute Genome Sequencing Center for Infectious Disease"/>
            <person name="Wu L."/>
            <person name="Ma J."/>
        </authorList>
    </citation>
    <scope>NUCLEOTIDE SEQUENCE [LARGE SCALE GENOMIC DNA]</scope>
    <source>
        <strain evidence="3">JCM 11650</strain>
    </source>
</reference>
<name>A0ABV9GYL6_9BURK</name>
<proteinExistence type="predicted"/>
<evidence type="ECO:0000256" key="1">
    <source>
        <dbReference type="SAM" id="SignalP"/>
    </source>
</evidence>
<comment type="caution">
    <text evidence="2">The sequence shown here is derived from an EMBL/GenBank/DDBJ whole genome shotgun (WGS) entry which is preliminary data.</text>
</comment>
<evidence type="ECO:0000313" key="2">
    <source>
        <dbReference type="EMBL" id="MFC4621820.1"/>
    </source>
</evidence>
<feature type="chain" id="PRO_5045259472" description="Secreted protein" evidence="1">
    <location>
        <begin position="24"/>
        <end position="73"/>
    </location>
</feature>